<dbReference type="InterPro" id="IPR052788">
    <property type="entry name" value="RING-type_E3_ligase_ATL"/>
</dbReference>
<dbReference type="SUPFAM" id="SSF57850">
    <property type="entry name" value="RING/U-box"/>
    <property type="match status" value="1"/>
</dbReference>
<evidence type="ECO:0000256" key="1">
    <source>
        <dbReference type="ARBA" id="ARBA00022723"/>
    </source>
</evidence>
<evidence type="ECO:0000256" key="5">
    <source>
        <dbReference type="SAM" id="MobiDB-lite"/>
    </source>
</evidence>
<evidence type="ECO:0000313" key="9">
    <source>
        <dbReference type="Proteomes" id="UP001231189"/>
    </source>
</evidence>
<organism evidence="8 9">
    <name type="scientific">Lolium multiflorum</name>
    <name type="common">Italian ryegrass</name>
    <name type="synonym">Lolium perenne subsp. multiflorum</name>
    <dbReference type="NCBI Taxonomy" id="4521"/>
    <lineage>
        <taxon>Eukaryota</taxon>
        <taxon>Viridiplantae</taxon>
        <taxon>Streptophyta</taxon>
        <taxon>Embryophyta</taxon>
        <taxon>Tracheophyta</taxon>
        <taxon>Spermatophyta</taxon>
        <taxon>Magnoliopsida</taxon>
        <taxon>Liliopsida</taxon>
        <taxon>Poales</taxon>
        <taxon>Poaceae</taxon>
        <taxon>BOP clade</taxon>
        <taxon>Pooideae</taxon>
        <taxon>Poodae</taxon>
        <taxon>Poeae</taxon>
        <taxon>Poeae Chloroplast Group 2 (Poeae type)</taxon>
        <taxon>Loliodinae</taxon>
        <taxon>Loliinae</taxon>
        <taxon>Lolium</taxon>
    </lineage>
</organism>
<feature type="compositionally biased region" description="Polar residues" evidence="5">
    <location>
        <begin position="84"/>
        <end position="103"/>
    </location>
</feature>
<dbReference type="Pfam" id="PF13639">
    <property type="entry name" value="zf-RING_2"/>
    <property type="match status" value="1"/>
</dbReference>
<evidence type="ECO:0000256" key="6">
    <source>
        <dbReference type="SAM" id="Phobius"/>
    </source>
</evidence>
<evidence type="ECO:0000259" key="7">
    <source>
        <dbReference type="PROSITE" id="PS50089"/>
    </source>
</evidence>
<evidence type="ECO:0000256" key="4">
    <source>
        <dbReference type="PROSITE-ProRule" id="PRU00175"/>
    </source>
</evidence>
<keyword evidence="1" id="KW-0479">Metal-binding</keyword>
<dbReference type="Proteomes" id="UP001231189">
    <property type="component" value="Unassembled WGS sequence"/>
</dbReference>
<gene>
    <name evidence="8" type="ORF">QYE76_031833</name>
</gene>
<evidence type="ECO:0000256" key="2">
    <source>
        <dbReference type="ARBA" id="ARBA00022771"/>
    </source>
</evidence>
<keyword evidence="6" id="KW-1133">Transmembrane helix</keyword>
<feature type="transmembrane region" description="Helical" evidence="6">
    <location>
        <begin position="31"/>
        <end position="53"/>
    </location>
</feature>
<keyword evidence="6" id="KW-0472">Membrane</keyword>
<dbReference type="SMART" id="SM00184">
    <property type="entry name" value="RING"/>
    <property type="match status" value="1"/>
</dbReference>
<keyword evidence="9" id="KW-1185">Reference proteome</keyword>
<reference evidence="8" key="1">
    <citation type="submission" date="2023-07" db="EMBL/GenBank/DDBJ databases">
        <title>A chromosome-level genome assembly of Lolium multiflorum.</title>
        <authorList>
            <person name="Chen Y."/>
            <person name="Copetti D."/>
            <person name="Kolliker R."/>
            <person name="Studer B."/>
        </authorList>
    </citation>
    <scope>NUCLEOTIDE SEQUENCE</scope>
    <source>
        <strain evidence="8">02402/16</strain>
        <tissue evidence="8">Leaf</tissue>
    </source>
</reference>
<dbReference type="GO" id="GO:0008270">
    <property type="term" value="F:zinc ion binding"/>
    <property type="evidence" value="ECO:0007669"/>
    <property type="project" value="UniProtKB-KW"/>
</dbReference>
<comment type="caution">
    <text evidence="8">The sequence shown here is derived from an EMBL/GenBank/DDBJ whole genome shotgun (WGS) entry which is preliminary data.</text>
</comment>
<dbReference type="EMBL" id="JAUUTY010000007">
    <property type="protein sequence ID" value="KAK1608160.1"/>
    <property type="molecule type" value="Genomic_DNA"/>
</dbReference>
<feature type="domain" description="RING-type" evidence="7">
    <location>
        <begin position="114"/>
        <end position="154"/>
    </location>
</feature>
<dbReference type="AlphaFoldDB" id="A0AAD8QSD6"/>
<evidence type="ECO:0000256" key="3">
    <source>
        <dbReference type="ARBA" id="ARBA00022833"/>
    </source>
</evidence>
<dbReference type="PANTHER" id="PTHR45798:SF97">
    <property type="entry name" value="ALCOHOL-SENSITIVE RING FINGER PROTEIN 1"/>
    <property type="match status" value="1"/>
</dbReference>
<feature type="region of interest" description="Disordered" evidence="5">
    <location>
        <begin position="1"/>
        <end position="24"/>
    </location>
</feature>
<keyword evidence="3" id="KW-0862">Zinc</keyword>
<sequence>MSDPAAHGFKRAKPVDQEPAGRSGKPLSGGAVAAIVLSVILVVVLLAVGALCFRRWRKKRRAHHPPALPTRVRVPAEPAIVRAQTSASGGRVQGQITPPSSQDTPEHVVDVVGCGICHRAYDDAPPQVLECGHGFHPRCIRRWLEINLSCPICNSTIIVLPEDKDNPGDVIAPRHRHTTSLDLELPRSKDDIYLHRPSFRA</sequence>
<keyword evidence="6" id="KW-0812">Transmembrane</keyword>
<dbReference type="PANTHER" id="PTHR45798">
    <property type="entry name" value="RING-H2 FINGER PROTEIN ATL61-RELATED-RELATED"/>
    <property type="match status" value="1"/>
</dbReference>
<dbReference type="InterPro" id="IPR001841">
    <property type="entry name" value="Znf_RING"/>
</dbReference>
<feature type="region of interest" description="Disordered" evidence="5">
    <location>
        <begin position="84"/>
        <end position="104"/>
    </location>
</feature>
<accession>A0AAD8QSD6</accession>
<evidence type="ECO:0000313" key="8">
    <source>
        <dbReference type="EMBL" id="KAK1608160.1"/>
    </source>
</evidence>
<dbReference type="Gene3D" id="3.30.40.10">
    <property type="entry name" value="Zinc/RING finger domain, C3HC4 (zinc finger)"/>
    <property type="match status" value="1"/>
</dbReference>
<name>A0AAD8QSD6_LOLMU</name>
<dbReference type="InterPro" id="IPR013083">
    <property type="entry name" value="Znf_RING/FYVE/PHD"/>
</dbReference>
<keyword evidence="2 4" id="KW-0863">Zinc-finger</keyword>
<proteinExistence type="predicted"/>
<protein>
    <recommendedName>
        <fullName evidence="7">RING-type domain-containing protein</fullName>
    </recommendedName>
</protein>
<dbReference type="PROSITE" id="PS50089">
    <property type="entry name" value="ZF_RING_2"/>
    <property type="match status" value="1"/>
</dbReference>